<dbReference type="SUPFAM" id="SSF52058">
    <property type="entry name" value="L domain-like"/>
    <property type="match status" value="1"/>
</dbReference>
<dbReference type="GO" id="GO:0005524">
    <property type="term" value="F:ATP binding"/>
    <property type="evidence" value="ECO:0007669"/>
    <property type="project" value="UniProtKB-KW"/>
</dbReference>
<evidence type="ECO:0000256" key="7">
    <source>
        <dbReference type="ARBA" id="ARBA00022692"/>
    </source>
</evidence>
<comment type="subcellular location">
    <subcellularLocation>
        <location evidence="1">Membrane</location>
        <topology evidence="1">Single-pass type I membrane protein</topology>
    </subcellularLocation>
</comment>
<keyword evidence="11" id="KW-0418">Kinase</keyword>
<protein>
    <recommendedName>
        <fullName evidence="2">non-specific serine/threonine protein kinase</fullName>
        <ecNumber evidence="2">2.7.11.1</ecNumber>
    </recommendedName>
</protein>
<keyword evidence="7 19" id="KW-0812">Transmembrane</keyword>
<evidence type="ECO:0000256" key="3">
    <source>
        <dbReference type="ARBA" id="ARBA00022527"/>
    </source>
</evidence>
<dbReference type="PANTHER" id="PTHR48006:SF48">
    <property type="entry name" value="PROTEIN KINASE DOMAIN-CONTAINING PROTEIN"/>
    <property type="match status" value="1"/>
</dbReference>
<evidence type="ECO:0000256" key="2">
    <source>
        <dbReference type="ARBA" id="ARBA00012513"/>
    </source>
</evidence>
<dbReference type="InterPro" id="IPR051824">
    <property type="entry name" value="LRR_Rcpt-Like_S/T_Kinase"/>
</dbReference>
<keyword evidence="12" id="KW-0067">ATP-binding</keyword>
<gene>
    <name evidence="21" type="ORF">M0R45_026015</name>
</gene>
<dbReference type="FunFam" id="1.10.510.10:FF:001023">
    <property type="entry name" value="Os07g0541700 protein"/>
    <property type="match status" value="1"/>
</dbReference>
<dbReference type="InterPro" id="IPR032675">
    <property type="entry name" value="LRR_dom_sf"/>
</dbReference>
<dbReference type="InterPro" id="IPR001611">
    <property type="entry name" value="Leu-rich_rpt"/>
</dbReference>
<dbReference type="Proteomes" id="UP001457282">
    <property type="component" value="Unassembled WGS sequence"/>
</dbReference>
<dbReference type="PANTHER" id="PTHR48006">
    <property type="entry name" value="LEUCINE-RICH REPEAT-CONTAINING PROTEIN DDB_G0281931-RELATED"/>
    <property type="match status" value="1"/>
</dbReference>
<keyword evidence="13 19" id="KW-1133">Transmembrane helix</keyword>
<feature type="transmembrane region" description="Helical" evidence="19">
    <location>
        <begin position="717"/>
        <end position="736"/>
    </location>
</feature>
<evidence type="ECO:0000256" key="17">
    <source>
        <dbReference type="ARBA" id="ARBA00047899"/>
    </source>
</evidence>
<keyword evidence="9" id="KW-0677">Repeat</keyword>
<keyword evidence="14 19" id="KW-0472">Membrane</keyword>
<evidence type="ECO:0000256" key="18">
    <source>
        <dbReference type="ARBA" id="ARBA00048679"/>
    </source>
</evidence>
<dbReference type="Gene3D" id="3.30.200.20">
    <property type="entry name" value="Phosphorylase Kinase, domain 1"/>
    <property type="match status" value="1"/>
</dbReference>
<keyword evidence="6" id="KW-0808">Transferase</keyword>
<keyword evidence="22" id="KW-1185">Reference proteome</keyword>
<dbReference type="InterPro" id="IPR021720">
    <property type="entry name" value="Malectin_dom"/>
</dbReference>
<dbReference type="EMBL" id="JBEDUW010000005">
    <property type="protein sequence ID" value="KAK9928898.1"/>
    <property type="molecule type" value="Genomic_DNA"/>
</dbReference>
<evidence type="ECO:0000256" key="15">
    <source>
        <dbReference type="ARBA" id="ARBA00023170"/>
    </source>
</evidence>
<accession>A0AAW1WW46</accession>
<keyword evidence="16" id="KW-0325">Glycoprotein</keyword>
<dbReference type="Pfam" id="PF00560">
    <property type="entry name" value="LRR_1"/>
    <property type="match status" value="2"/>
</dbReference>
<feature type="transmembrane region" description="Helical" evidence="19">
    <location>
        <begin position="453"/>
        <end position="473"/>
    </location>
</feature>
<name>A0AAW1WW46_RUBAR</name>
<feature type="domain" description="Protein kinase" evidence="20">
    <location>
        <begin position="332"/>
        <end position="723"/>
    </location>
</feature>
<dbReference type="SUPFAM" id="SSF56112">
    <property type="entry name" value="Protein kinase-like (PK-like)"/>
    <property type="match status" value="1"/>
</dbReference>
<reference evidence="21 22" key="1">
    <citation type="journal article" date="2023" name="G3 (Bethesda)">
        <title>A chromosome-length genome assembly and annotation of blackberry (Rubus argutus, cv. 'Hillquist').</title>
        <authorList>
            <person name="Bruna T."/>
            <person name="Aryal R."/>
            <person name="Dudchenko O."/>
            <person name="Sargent D.J."/>
            <person name="Mead D."/>
            <person name="Buti M."/>
            <person name="Cavallini A."/>
            <person name="Hytonen T."/>
            <person name="Andres J."/>
            <person name="Pham M."/>
            <person name="Weisz D."/>
            <person name="Mascagni F."/>
            <person name="Usai G."/>
            <person name="Natali L."/>
            <person name="Bassil N."/>
            <person name="Fernandez G.E."/>
            <person name="Lomsadze A."/>
            <person name="Armour M."/>
            <person name="Olukolu B."/>
            <person name="Poorten T."/>
            <person name="Britton C."/>
            <person name="Davik J."/>
            <person name="Ashrafi H."/>
            <person name="Aiden E.L."/>
            <person name="Borodovsky M."/>
            <person name="Worthington M."/>
        </authorList>
    </citation>
    <scope>NUCLEOTIDE SEQUENCE [LARGE SCALE GENOMIC DNA]</scope>
    <source>
        <strain evidence="21">PI 553951</strain>
    </source>
</reference>
<dbReference type="Gene3D" id="2.60.120.430">
    <property type="entry name" value="Galactose-binding lectin"/>
    <property type="match status" value="1"/>
</dbReference>
<dbReference type="InterPro" id="IPR011009">
    <property type="entry name" value="Kinase-like_dom_sf"/>
</dbReference>
<dbReference type="Pfam" id="PF00069">
    <property type="entry name" value="Pkinase"/>
    <property type="match status" value="1"/>
</dbReference>
<organism evidence="21 22">
    <name type="scientific">Rubus argutus</name>
    <name type="common">Southern blackberry</name>
    <dbReference type="NCBI Taxonomy" id="59490"/>
    <lineage>
        <taxon>Eukaryota</taxon>
        <taxon>Viridiplantae</taxon>
        <taxon>Streptophyta</taxon>
        <taxon>Embryophyta</taxon>
        <taxon>Tracheophyta</taxon>
        <taxon>Spermatophyta</taxon>
        <taxon>Magnoliopsida</taxon>
        <taxon>eudicotyledons</taxon>
        <taxon>Gunneridae</taxon>
        <taxon>Pentapetalae</taxon>
        <taxon>rosids</taxon>
        <taxon>fabids</taxon>
        <taxon>Rosales</taxon>
        <taxon>Rosaceae</taxon>
        <taxon>Rosoideae</taxon>
        <taxon>Rosoideae incertae sedis</taxon>
        <taxon>Rubus</taxon>
    </lineage>
</organism>
<dbReference type="EC" id="2.7.11.1" evidence="2"/>
<keyword evidence="10" id="KW-0547">Nucleotide-binding</keyword>
<evidence type="ECO:0000256" key="11">
    <source>
        <dbReference type="ARBA" id="ARBA00022777"/>
    </source>
</evidence>
<evidence type="ECO:0000313" key="22">
    <source>
        <dbReference type="Proteomes" id="UP001457282"/>
    </source>
</evidence>
<dbReference type="GO" id="GO:0016020">
    <property type="term" value="C:membrane"/>
    <property type="evidence" value="ECO:0007669"/>
    <property type="project" value="UniProtKB-SubCell"/>
</dbReference>
<evidence type="ECO:0000256" key="13">
    <source>
        <dbReference type="ARBA" id="ARBA00022989"/>
    </source>
</evidence>
<evidence type="ECO:0000256" key="1">
    <source>
        <dbReference type="ARBA" id="ARBA00004479"/>
    </source>
</evidence>
<evidence type="ECO:0000259" key="20">
    <source>
        <dbReference type="PROSITE" id="PS50011"/>
    </source>
</evidence>
<evidence type="ECO:0000256" key="19">
    <source>
        <dbReference type="SAM" id="Phobius"/>
    </source>
</evidence>
<comment type="catalytic activity">
    <reaction evidence="18">
        <text>L-seryl-[protein] + ATP = O-phospho-L-seryl-[protein] + ADP + H(+)</text>
        <dbReference type="Rhea" id="RHEA:17989"/>
        <dbReference type="Rhea" id="RHEA-COMP:9863"/>
        <dbReference type="Rhea" id="RHEA-COMP:11604"/>
        <dbReference type="ChEBI" id="CHEBI:15378"/>
        <dbReference type="ChEBI" id="CHEBI:29999"/>
        <dbReference type="ChEBI" id="CHEBI:30616"/>
        <dbReference type="ChEBI" id="CHEBI:83421"/>
        <dbReference type="ChEBI" id="CHEBI:456216"/>
        <dbReference type="EC" id="2.7.11.1"/>
    </reaction>
</comment>
<evidence type="ECO:0000256" key="4">
    <source>
        <dbReference type="ARBA" id="ARBA00022553"/>
    </source>
</evidence>
<keyword evidence="4" id="KW-0597">Phosphoprotein</keyword>
<proteinExistence type="predicted"/>
<evidence type="ECO:0000256" key="10">
    <source>
        <dbReference type="ARBA" id="ARBA00022741"/>
    </source>
</evidence>
<keyword evidence="8" id="KW-0732">Signal</keyword>
<dbReference type="GO" id="GO:0004674">
    <property type="term" value="F:protein serine/threonine kinase activity"/>
    <property type="evidence" value="ECO:0007669"/>
    <property type="project" value="UniProtKB-KW"/>
</dbReference>
<evidence type="ECO:0000256" key="12">
    <source>
        <dbReference type="ARBA" id="ARBA00022840"/>
    </source>
</evidence>
<evidence type="ECO:0000256" key="16">
    <source>
        <dbReference type="ARBA" id="ARBA00023180"/>
    </source>
</evidence>
<dbReference type="AlphaFoldDB" id="A0AAW1WW46"/>
<dbReference type="PROSITE" id="PS50011">
    <property type="entry name" value="PROTEIN_KINASE_DOM"/>
    <property type="match status" value="1"/>
</dbReference>
<evidence type="ECO:0000256" key="14">
    <source>
        <dbReference type="ARBA" id="ARBA00023136"/>
    </source>
</evidence>
<comment type="caution">
    <text evidence="21">The sequence shown here is derived from an EMBL/GenBank/DDBJ whole genome shotgun (WGS) entry which is preliminary data.</text>
</comment>
<keyword evidence="15" id="KW-0675">Receptor</keyword>
<sequence>MNWEISSILQNCSFFAETTLNYIYVYHRWTIILTSLFIILRDLSENRLTGRLPDTFGNLSSLREFWAEANSLSGTVPESYGNLTNLTVFSIAGNYISGPLPVYIVKRWGYIETLSLLGNNFKGNLTKEVFSLPNLRHLLISDLENATFELPSNITNTEFVSLILRNCSINGPIPRYIGDQMPSLKYLDLSFNNLTGGLPGFMKSQDLLYMSFSTNMLNGMIPAWILEAVQTRMRDPLDMMNTYCQGKEQKYHSLFINCGGGETVVNGIPYEQDNATSPFYTSPNKNWAYSTSGDFLVENANSSNYIQNMTCGISVAEAPLYDRARLSPVSLKYYAFCLREGKYNVSLKFAEIVYTEDTDYTSLRKREFDVYIQDDKVLHNFNIREQAGGPDIPTTKNFTAVVNKNNSLLMIHMYWDGKGSSEDSPTFNGPLISAISVTPDFKVHDEKLSPLRIALIAIASTIIAMLLLLAFAWSMGWLGSRNSYEIKVGEEKTDEGTQDIRVTLKELIDATGKFSKEKKIGDGSLGTVYKAQLQGQIDPDTRSVKFTWNTRLNICLGIARGLEYLHNHPRLNIAHLNIKADTILLDGNLEPKISDFRLAHLYAVVDHYKVIKREVSQGYMAPEYFHGILTSKADVYSFGVILLEIVSWKKNVIKSNDRTEVLVNTAHQKHERGNLEDMVDKTSGTYDTQQALTILKLAVKCTSIAPSVRPTMSDVDLLHLPVLCFLIIIQLASYLFSSPAASDIFESVLEYFGLLLPVDDTVSVRQLPSHVVYLPVCLNMSKASILGKL</sequence>
<evidence type="ECO:0000256" key="6">
    <source>
        <dbReference type="ARBA" id="ARBA00022679"/>
    </source>
</evidence>
<evidence type="ECO:0000313" key="21">
    <source>
        <dbReference type="EMBL" id="KAK9928898.1"/>
    </source>
</evidence>
<evidence type="ECO:0000256" key="8">
    <source>
        <dbReference type="ARBA" id="ARBA00022729"/>
    </source>
</evidence>
<dbReference type="Pfam" id="PF11721">
    <property type="entry name" value="Malectin"/>
    <property type="match status" value="1"/>
</dbReference>
<keyword evidence="5" id="KW-0433">Leucine-rich repeat</keyword>
<evidence type="ECO:0000256" key="5">
    <source>
        <dbReference type="ARBA" id="ARBA00022614"/>
    </source>
</evidence>
<dbReference type="Gene3D" id="3.80.10.10">
    <property type="entry name" value="Ribonuclease Inhibitor"/>
    <property type="match status" value="1"/>
</dbReference>
<dbReference type="InterPro" id="IPR000719">
    <property type="entry name" value="Prot_kinase_dom"/>
</dbReference>
<keyword evidence="3" id="KW-0723">Serine/threonine-protein kinase</keyword>
<comment type="catalytic activity">
    <reaction evidence="17">
        <text>L-threonyl-[protein] + ATP = O-phospho-L-threonyl-[protein] + ADP + H(+)</text>
        <dbReference type="Rhea" id="RHEA:46608"/>
        <dbReference type="Rhea" id="RHEA-COMP:11060"/>
        <dbReference type="Rhea" id="RHEA-COMP:11605"/>
        <dbReference type="ChEBI" id="CHEBI:15378"/>
        <dbReference type="ChEBI" id="CHEBI:30013"/>
        <dbReference type="ChEBI" id="CHEBI:30616"/>
        <dbReference type="ChEBI" id="CHEBI:61977"/>
        <dbReference type="ChEBI" id="CHEBI:456216"/>
        <dbReference type="EC" id="2.7.11.1"/>
    </reaction>
</comment>
<dbReference type="Gene3D" id="1.10.510.10">
    <property type="entry name" value="Transferase(Phosphotransferase) domain 1"/>
    <property type="match status" value="1"/>
</dbReference>
<evidence type="ECO:0000256" key="9">
    <source>
        <dbReference type="ARBA" id="ARBA00022737"/>
    </source>
</evidence>